<evidence type="ECO:0000313" key="14">
    <source>
        <dbReference type="EMBL" id="KAA2237197.1"/>
    </source>
</evidence>
<evidence type="ECO:0000256" key="6">
    <source>
        <dbReference type="ARBA" id="ARBA00022741"/>
    </source>
</evidence>
<feature type="binding site" evidence="12">
    <location>
        <begin position="221"/>
        <end position="226"/>
    </location>
    <ligand>
        <name>ATP</name>
        <dbReference type="ChEBI" id="CHEBI:30616"/>
    </ligand>
</feature>
<dbReference type="AlphaFoldDB" id="A0A5B2VGB2"/>
<evidence type="ECO:0000256" key="5">
    <source>
        <dbReference type="ARBA" id="ARBA00022723"/>
    </source>
</evidence>
<comment type="similarity">
    <text evidence="12">Belongs to the carbohydrate kinase PfkB family. Ribokinase subfamily.</text>
</comment>
<dbReference type="OrthoDB" id="9775849at2"/>
<name>A0A5B2VGB2_9HYPH</name>
<evidence type="ECO:0000256" key="8">
    <source>
        <dbReference type="ARBA" id="ARBA00022840"/>
    </source>
</evidence>
<evidence type="ECO:0000313" key="15">
    <source>
        <dbReference type="Proteomes" id="UP000323142"/>
    </source>
</evidence>
<feature type="binding site" evidence="12">
    <location>
        <position position="248"/>
    </location>
    <ligand>
        <name>K(+)</name>
        <dbReference type="ChEBI" id="CHEBI:29103"/>
    </ligand>
</feature>
<feature type="binding site" evidence="12">
    <location>
        <position position="284"/>
    </location>
    <ligand>
        <name>K(+)</name>
        <dbReference type="ChEBI" id="CHEBI:29103"/>
    </ligand>
</feature>
<feature type="active site" description="Proton acceptor" evidence="12">
    <location>
        <position position="254"/>
    </location>
</feature>
<dbReference type="Proteomes" id="UP000323142">
    <property type="component" value="Unassembled WGS sequence"/>
</dbReference>
<dbReference type="NCBIfam" id="TIGR02152">
    <property type="entry name" value="D_ribokin_bact"/>
    <property type="match status" value="1"/>
</dbReference>
<dbReference type="GO" id="GO:0046872">
    <property type="term" value="F:metal ion binding"/>
    <property type="evidence" value="ECO:0007669"/>
    <property type="project" value="UniProtKB-KW"/>
</dbReference>
<dbReference type="CDD" id="cd01174">
    <property type="entry name" value="ribokinase"/>
    <property type="match status" value="1"/>
</dbReference>
<dbReference type="GO" id="GO:0005737">
    <property type="term" value="C:cytoplasm"/>
    <property type="evidence" value="ECO:0007669"/>
    <property type="project" value="UniProtKB-SubCell"/>
</dbReference>
<feature type="binding site" evidence="12">
    <location>
        <position position="287"/>
    </location>
    <ligand>
        <name>K(+)</name>
        <dbReference type="ChEBI" id="CHEBI:29103"/>
    </ligand>
</feature>
<dbReference type="HAMAP" id="MF_01987">
    <property type="entry name" value="Ribokinase"/>
    <property type="match status" value="1"/>
</dbReference>
<sequence>MTGTVVVLGIFAADLAFTAPRLPRLGETLAARGFALGPGGKGSNQAVAAARSGARVRLVSRIGEDAFGAMARDLWSAEGIDIAHVRAGGAPTGAAFIFLEAGTGQNAIIVESGAAGLLSAADIEAAEAAFRGADIFLTQLEQPVEAAIRGLEMARRHGLRTILNPAPAGPVPDAAWCLCDVVTPNESEAAALTGIPVTDAASARAAGEALLARGVGCAVVTLGAEGVLVCEAGAATMIPAVRAGPVVDTTGAGDAFAGAFAAALAEGRPTLEAARFGCAVAGLAVTRPGAALSVPRRDEVAGFLA</sequence>
<comment type="subunit">
    <text evidence="12">Homodimer.</text>
</comment>
<keyword evidence="6 12" id="KW-0547">Nucleotide-binding</keyword>
<comment type="subcellular location">
    <subcellularLocation>
        <location evidence="12">Cytoplasm</location>
    </subcellularLocation>
</comment>
<dbReference type="InterPro" id="IPR011877">
    <property type="entry name" value="Ribokinase"/>
</dbReference>
<reference evidence="14 15" key="2">
    <citation type="submission" date="2019-09" db="EMBL/GenBank/DDBJ databases">
        <authorList>
            <person name="Jin C."/>
        </authorList>
    </citation>
    <scope>NUCLEOTIDE SEQUENCE [LARGE SCALE GENOMIC DNA]</scope>
    <source>
        <strain evidence="14 15">BN140002</strain>
    </source>
</reference>
<feature type="binding site" evidence="12">
    <location>
        <begin position="40"/>
        <end position="44"/>
    </location>
    <ligand>
        <name>substrate</name>
    </ligand>
</feature>
<dbReference type="InterPro" id="IPR002139">
    <property type="entry name" value="Ribo/fructo_kinase"/>
</dbReference>
<dbReference type="Gene3D" id="3.40.1190.20">
    <property type="match status" value="1"/>
</dbReference>
<gene>
    <name evidence="12 14" type="primary">rbsK</name>
    <name evidence="14" type="ORF">F0L46_09280</name>
</gene>
<comment type="caution">
    <text evidence="12">Lacks conserved residue(s) required for the propagation of feature annotation.</text>
</comment>
<evidence type="ECO:0000256" key="4">
    <source>
        <dbReference type="ARBA" id="ARBA00022679"/>
    </source>
</evidence>
<organism evidence="14 15">
    <name type="scientific">Salinarimonas soli</name>
    <dbReference type="NCBI Taxonomy" id="1638099"/>
    <lineage>
        <taxon>Bacteria</taxon>
        <taxon>Pseudomonadati</taxon>
        <taxon>Pseudomonadota</taxon>
        <taxon>Alphaproteobacteria</taxon>
        <taxon>Hyphomicrobiales</taxon>
        <taxon>Salinarimonadaceae</taxon>
        <taxon>Salinarimonas</taxon>
    </lineage>
</organism>
<dbReference type="InterPro" id="IPR011611">
    <property type="entry name" value="PfkB_dom"/>
</dbReference>
<dbReference type="InterPro" id="IPR002173">
    <property type="entry name" value="Carboh/pur_kinase_PfkB_CS"/>
</dbReference>
<dbReference type="GO" id="GO:0019303">
    <property type="term" value="P:D-ribose catabolic process"/>
    <property type="evidence" value="ECO:0007669"/>
    <property type="project" value="UniProtKB-UniRule"/>
</dbReference>
<feature type="binding site" evidence="12">
    <location>
        <position position="293"/>
    </location>
    <ligand>
        <name>K(+)</name>
        <dbReference type="ChEBI" id="CHEBI:29103"/>
    </ligand>
</feature>
<keyword evidence="5 12" id="KW-0479">Metal-binding</keyword>
<evidence type="ECO:0000256" key="7">
    <source>
        <dbReference type="ARBA" id="ARBA00022777"/>
    </source>
</evidence>
<dbReference type="UniPathway" id="UPA00916">
    <property type="reaction ID" value="UER00889"/>
</dbReference>
<protein>
    <recommendedName>
        <fullName evidence="3 12">Ribokinase</fullName>
        <shortName evidence="12">RK</shortName>
        <ecNumber evidence="2 12">2.7.1.15</ecNumber>
    </recommendedName>
</protein>
<feature type="binding site" evidence="12">
    <location>
        <position position="289"/>
    </location>
    <ligand>
        <name>K(+)</name>
        <dbReference type="ChEBI" id="CHEBI:29103"/>
    </ligand>
</feature>
<keyword evidence="7 12" id="KW-0418">Kinase</keyword>
<comment type="pathway">
    <text evidence="12">Carbohydrate metabolism; D-ribose degradation; D-ribose 5-phosphate from beta-D-ribopyranose: step 2/2.</text>
</comment>
<feature type="binding site" evidence="12">
    <location>
        <position position="250"/>
    </location>
    <ligand>
        <name>K(+)</name>
        <dbReference type="ChEBI" id="CHEBI:29103"/>
    </ligand>
</feature>
<feature type="binding site" evidence="12">
    <location>
        <begin position="253"/>
        <end position="254"/>
    </location>
    <ligand>
        <name>ATP</name>
        <dbReference type="ChEBI" id="CHEBI:30616"/>
    </ligand>
</feature>
<comment type="cofactor">
    <cofactor evidence="12">
        <name>Mg(2+)</name>
        <dbReference type="ChEBI" id="CHEBI:18420"/>
    </cofactor>
    <text evidence="12">Requires a divalent cation, most likely magnesium in vivo, as an electrophilic catalyst to aid phosphoryl group transfer. It is the chelate of the metal and the nucleotide that is the actual substrate.</text>
</comment>
<dbReference type="EC" id="2.7.1.15" evidence="2 12"/>
<keyword evidence="8 12" id="KW-0067">ATP-binding</keyword>
<keyword evidence="10 12" id="KW-0630">Potassium</keyword>
<proteinExistence type="inferred from homology"/>
<evidence type="ECO:0000256" key="10">
    <source>
        <dbReference type="ARBA" id="ARBA00022958"/>
    </source>
</evidence>
<comment type="similarity">
    <text evidence="1">Belongs to the carbohydrate kinase pfkB family.</text>
</comment>
<comment type="activity regulation">
    <text evidence="12">Activated by a monovalent cation that binds near, but not in, the active site. The most likely occupant of the site in vivo is potassium. Ion binding induces a conformational change that may alter substrate affinity.</text>
</comment>
<keyword evidence="4 12" id="KW-0808">Transferase</keyword>
<keyword evidence="9 12" id="KW-0460">Magnesium</keyword>
<comment type="caution">
    <text evidence="14">The sequence shown here is derived from an EMBL/GenBank/DDBJ whole genome shotgun (WGS) entry which is preliminary data.</text>
</comment>
<evidence type="ECO:0000256" key="1">
    <source>
        <dbReference type="ARBA" id="ARBA00005380"/>
    </source>
</evidence>
<feature type="binding site" evidence="12">
    <location>
        <position position="185"/>
    </location>
    <ligand>
        <name>ATP</name>
        <dbReference type="ChEBI" id="CHEBI:30616"/>
    </ligand>
</feature>
<evidence type="ECO:0000256" key="11">
    <source>
        <dbReference type="ARBA" id="ARBA00023277"/>
    </source>
</evidence>
<evidence type="ECO:0000256" key="9">
    <source>
        <dbReference type="ARBA" id="ARBA00022842"/>
    </source>
</evidence>
<keyword evidence="11 12" id="KW-0119">Carbohydrate metabolism</keyword>
<feature type="binding site" evidence="12">
    <location>
        <position position="254"/>
    </location>
    <ligand>
        <name>substrate</name>
    </ligand>
</feature>
<dbReference type="PRINTS" id="PR00990">
    <property type="entry name" value="RIBOKINASE"/>
</dbReference>
<dbReference type="PANTHER" id="PTHR10584:SF166">
    <property type="entry name" value="RIBOKINASE"/>
    <property type="match status" value="1"/>
</dbReference>
<dbReference type="SUPFAM" id="SSF53613">
    <property type="entry name" value="Ribokinase-like"/>
    <property type="match status" value="1"/>
</dbReference>
<keyword evidence="12" id="KW-0963">Cytoplasm</keyword>
<accession>A0A5B2VGB2</accession>
<evidence type="ECO:0000256" key="3">
    <source>
        <dbReference type="ARBA" id="ARBA00016943"/>
    </source>
</evidence>
<reference evidence="14 15" key="1">
    <citation type="submission" date="2019-09" db="EMBL/GenBank/DDBJ databases">
        <title>Salinarimonas rosea gen. nov., sp. nov., a new member of the a-2 subgroup of the Proteobacteria.</title>
        <authorList>
            <person name="Liu J."/>
        </authorList>
    </citation>
    <scope>NUCLEOTIDE SEQUENCE [LARGE SCALE GENOMIC DNA]</scope>
    <source>
        <strain evidence="14 15">BN140002</strain>
    </source>
</reference>
<feature type="domain" description="Carbohydrate kinase PfkB" evidence="13">
    <location>
        <begin position="5"/>
        <end position="295"/>
    </location>
</feature>
<evidence type="ECO:0000259" key="13">
    <source>
        <dbReference type="Pfam" id="PF00294"/>
    </source>
</evidence>
<keyword evidence="15" id="KW-1185">Reference proteome</keyword>
<feature type="binding site" evidence="12">
    <location>
        <begin position="12"/>
        <end position="14"/>
    </location>
    <ligand>
        <name>substrate</name>
    </ligand>
</feature>
<dbReference type="Pfam" id="PF00294">
    <property type="entry name" value="PfkB"/>
    <property type="match status" value="1"/>
</dbReference>
<dbReference type="PANTHER" id="PTHR10584">
    <property type="entry name" value="SUGAR KINASE"/>
    <property type="match status" value="1"/>
</dbReference>
<dbReference type="GO" id="GO:0005524">
    <property type="term" value="F:ATP binding"/>
    <property type="evidence" value="ECO:0007669"/>
    <property type="project" value="UniProtKB-UniRule"/>
</dbReference>
<dbReference type="RefSeq" id="WP_149816876.1">
    <property type="nucleotide sequence ID" value="NZ_VUOA01000019.1"/>
</dbReference>
<feature type="binding site" evidence="12">
    <location>
        <position position="141"/>
    </location>
    <ligand>
        <name>substrate</name>
    </ligand>
</feature>
<dbReference type="PROSITE" id="PS00584">
    <property type="entry name" value="PFKB_KINASES_2"/>
    <property type="match status" value="1"/>
</dbReference>
<comment type="catalytic activity">
    <reaction evidence="12">
        <text>D-ribose + ATP = D-ribose 5-phosphate + ADP + H(+)</text>
        <dbReference type="Rhea" id="RHEA:13697"/>
        <dbReference type="ChEBI" id="CHEBI:15378"/>
        <dbReference type="ChEBI" id="CHEBI:30616"/>
        <dbReference type="ChEBI" id="CHEBI:47013"/>
        <dbReference type="ChEBI" id="CHEBI:78346"/>
        <dbReference type="ChEBI" id="CHEBI:456216"/>
        <dbReference type="EC" id="2.7.1.15"/>
    </reaction>
</comment>
<dbReference type="EMBL" id="VUOA01000019">
    <property type="protein sequence ID" value="KAA2237197.1"/>
    <property type="molecule type" value="Genomic_DNA"/>
</dbReference>
<evidence type="ECO:0000256" key="12">
    <source>
        <dbReference type="HAMAP-Rule" id="MF_01987"/>
    </source>
</evidence>
<evidence type="ECO:0000256" key="2">
    <source>
        <dbReference type="ARBA" id="ARBA00012035"/>
    </source>
</evidence>
<dbReference type="GO" id="GO:0004747">
    <property type="term" value="F:ribokinase activity"/>
    <property type="evidence" value="ECO:0007669"/>
    <property type="project" value="UniProtKB-UniRule"/>
</dbReference>
<dbReference type="InterPro" id="IPR029056">
    <property type="entry name" value="Ribokinase-like"/>
</dbReference>
<comment type="function">
    <text evidence="12">Catalyzes the phosphorylation of ribose at O-5 in a reaction requiring ATP and magnesium. The resulting D-ribose-5-phosphate can then be used either for sythesis of nucleotides, histidine, and tryptophan, or as a component of the pentose phosphate pathway.</text>
</comment>